<dbReference type="Gene3D" id="1.10.10.10">
    <property type="entry name" value="Winged helix-like DNA-binding domain superfamily/Winged helix DNA-binding domain"/>
    <property type="match status" value="1"/>
</dbReference>
<comment type="caution">
    <text evidence="7">The sequence shown here is derived from an EMBL/GenBank/DDBJ whole genome shotgun (WGS) entry which is preliminary data.</text>
</comment>
<feature type="region of interest" description="Disordered" evidence="5">
    <location>
        <begin position="213"/>
        <end position="243"/>
    </location>
</feature>
<keyword evidence="8" id="KW-1185">Reference proteome</keyword>
<evidence type="ECO:0000313" key="7">
    <source>
        <dbReference type="EMBL" id="KAG0657557.1"/>
    </source>
</evidence>
<evidence type="ECO:0000256" key="4">
    <source>
        <dbReference type="PROSITE-ProRule" id="PRU00089"/>
    </source>
</evidence>
<dbReference type="FunFam" id="1.10.10.10:FF:000260">
    <property type="entry name" value="Forkhead transcription factor (Sep1)"/>
    <property type="match status" value="1"/>
</dbReference>
<evidence type="ECO:0000256" key="3">
    <source>
        <dbReference type="ARBA" id="ARBA00023242"/>
    </source>
</evidence>
<accession>A0A9P6VX58</accession>
<dbReference type="SMART" id="SM00339">
    <property type="entry name" value="FH"/>
    <property type="match status" value="1"/>
</dbReference>
<dbReference type="GO" id="GO:0000978">
    <property type="term" value="F:RNA polymerase II cis-regulatory region sequence-specific DNA binding"/>
    <property type="evidence" value="ECO:0007669"/>
    <property type="project" value="TreeGrafter"/>
</dbReference>
<evidence type="ECO:0000256" key="5">
    <source>
        <dbReference type="SAM" id="MobiDB-lite"/>
    </source>
</evidence>
<dbReference type="Proteomes" id="UP000750334">
    <property type="component" value="Unassembled WGS sequence"/>
</dbReference>
<dbReference type="InterPro" id="IPR030456">
    <property type="entry name" value="TF_fork_head_CS_2"/>
</dbReference>
<dbReference type="InterPro" id="IPR036388">
    <property type="entry name" value="WH-like_DNA-bd_sf"/>
</dbReference>
<feature type="region of interest" description="Disordered" evidence="5">
    <location>
        <begin position="269"/>
        <end position="290"/>
    </location>
</feature>
<feature type="domain" description="Fork-head" evidence="6">
    <location>
        <begin position="108"/>
        <end position="191"/>
    </location>
</feature>
<dbReference type="EMBL" id="PUHR01000234">
    <property type="protein sequence ID" value="KAG0657557.1"/>
    <property type="molecule type" value="Genomic_DNA"/>
</dbReference>
<protein>
    <recommendedName>
        <fullName evidence="6">Fork-head domain-containing protein</fullName>
    </recommendedName>
</protein>
<feature type="region of interest" description="Disordered" evidence="5">
    <location>
        <begin position="56"/>
        <end position="84"/>
    </location>
</feature>
<dbReference type="SUPFAM" id="SSF46785">
    <property type="entry name" value="Winged helix' DNA-binding domain"/>
    <property type="match status" value="1"/>
</dbReference>
<dbReference type="Pfam" id="PF00250">
    <property type="entry name" value="Forkhead"/>
    <property type="match status" value="1"/>
</dbReference>
<dbReference type="GO" id="GO:0001228">
    <property type="term" value="F:DNA-binding transcription activator activity, RNA polymerase II-specific"/>
    <property type="evidence" value="ECO:0007669"/>
    <property type="project" value="UniProtKB-ARBA"/>
</dbReference>
<dbReference type="InterPro" id="IPR018122">
    <property type="entry name" value="TF_fork_head_CS_1"/>
</dbReference>
<name>A0A9P6VX58_MAUEX</name>
<dbReference type="PROSITE" id="PS00657">
    <property type="entry name" value="FORK_HEAD_1"/>
    <property type="match status" value="1"/>
</dbReference>
<dbReference type="GO" id="GO:0005634">
    <property type="term" value="C:nucleus"/>
    <property type="evidence" value="ECO:0007669"/>
    <property type="project" value="UniProtKB-SubCell"/>
</dbReference>
<organism evidence="7 8">
    <name type="scientific">Maudiozyma exigua</name>
    <name type="common">Yeast</name>
    <name type="synonym">Kazachstania exigua</name>
    <dbReference type="NCBI Taxonomy" id="34358"/>
    <lineage>
        <taxon>Eukaryota</taxon>
        <taxon>Fungi</taxon>
        <taxon>Dikarya</taxon>
        <taxon>Ascomycota</taxon>
        <taxon>Saccharomycotina</taxon>
        <taxon>Saccharomycetes</taxon>
        <taxon>Saccharomycetales</taxon>
        <taxon>Saccharomycetaceae</taxon>
        <taxon>Maudiozyma</taxon>
    </lineage>
</organism>
<dbReference type="InterPro" id="IPR036390">
    <property type="entry name" value="WH_DNA-bd_sf"/>
</dbReference>
<evidence type="ECO:0000256" key="2">
    <source>
        <dbReference type="ARBA" id="ARBA00023125"/>
    </source>
</evidence>
<dbReference type="OrthoDB" id="5954824at2759"/>
<evidence type="ECO:0000313" key="8">
    <source>
        <dbReference type="Proteomes" id="UP000750334"/>
    </source>
</evidence>
<dbReference type="PROSITE" id="PS00658">
    <property type="entry name" value="FORK_HEAD_2"/>
    <property type="match status" value="1"/>
</dbReference>
<dbReference type="PRINTS" id="PR00053">
    <property type="entry name" value="FORKHEAD"/>
</dbReference>
<dbReference type="PANTHER" id="PTHR11829:SF343">
    <property type="entry name" value="FORK-HEAD DOMAIN-CONTAINING PROTEIN"/>
    <property type="match status" value="1"/>
</dbReference>
<dbReference type="PANTHER" id="PTHR11829">
    <property type="entry name" value="FORKHEAD BOX PROTEIN"/>
    <property type="match status" value="1"/>
</dbReference>
<feature type="compositionally biased region" description="Low complexity" evidence="5">
    <location>
        <begin position="223"/>
        <end position="243"/>
    </location>
</feature>
<keyword evidence="2 4" id="KW-0238">DNA-binding</keyword>
<reference evidence="7 8" key="1">
    <citation type="submission" date="2020-11" db="EMBL/GenBank/DDBJ databases">
        <title>Kefir isolates.</title>
        <authorList>
            <person name="Marcisauskas S."/>
            <person name="Kim Y."/>
            <person name="Blasche S."/>
        </authorList>
    </citation>
    <scope>NUCLEOTIDE SEQUENCE [LARGE SCALE GENOMIC DNA]</scope>
    <source>
        <strain evidence="7 8">OG2</strain>
    </source>
</reference>
<evidence type="ECO:0000259" key="6">
    <source>
        <dbReference type="PROSITE" id="PS50039"/>
    </source>
</evidence>
<dbReference type="AlphaFoldDB" id="A0A9P6VX58"/>
<dbReference type="InterPro" id="IPR001766">
    <property type="entry name" value="Fork_head_dom"/>
</dbReference>
<gene>
    <name evidence="7" type="ORF">C6P45_002412</name>
</gene>
<comment type="subcellular location">
    <subcellularLocation>
        <location evidence="1 4">Nucleus</location>
    </subcellularLocation>
</comment>
<sequence length="571" mass="63284">MEVDSTTFNMSSPIAVTNMKSTMNDSLSFDSNDDTIITPPNSTVRKSKQQLIRKLDDGPLSPIQSSPIAPTAKRQRSEGCPRSNGNLSLTEVLLSLEKRQKNDELDKKPPYSYAILICLAILQSKDGRLTLSQIYQWISTHFTFYKLKDSSWQNSIRHNLSLNEAFIKTQKSSDGKGHFWEVKPLSMPKFFKGDTEGYDIIRQRIANIGQYFQNGDQMDPVDNDSSSDSSIASSPSPVVNSTSSMTIMTAPSIVFTATDEDDDNMQNKTPNKNQFNIHTPVKGNSNNTTTNNKIAYQDITRASMTGTVFGNEIMKRTHTTLGLESTSETIFTAAPREYLSFNEYSGNNNGNHSAKTIMSSPQNSKRYICSFNSSFDELSPRPFKNVEAVTNNNATAGLLGPFSNSSIPPSNSDKFTQLLPLTAQNNISNIETEQLNLLKTPELKRSQSLERSPSRFMATPKDTDAILKKWQTPSHLFEDIYSSPIFKAMGNSSKVSATPGGSTLLKKFSPSKINSESNNEPIKSKLACGGLFGVDVYSVWQRATERSSSIDENTLDTTLEHPFNAKKDSKS</sequence>
<keyword evidence="3 4" id="KW-0539">Nucleus</keyword>
<dbReference type="PROSITE" id="PS50039">
    <property type="entry name" value="FORK_HEAD_3"/>
    <property type="match status" value="1"/>
</dbReference>
<evidence type="ECO:0000256" key="1">
    <source>
        <dbReference type="ARBA" id="ARBA00004123"/>
    </source>
</evidence>
<dbReference type="InterPro" id="IPR050211">
    <property type="entry name" value="FOX_domain-containing"/>
</dbReference>
<feature type="DNA-binding region" description="Fork-head" evidence="4">
    <location>
        <begin position="108"/>
        <end position="191"/>
    </location>
</feature>
<proteinExistence type="predicted"/>